<dbReference type="Gene3D" id="1.10.10.10">
    <property type="entry name" value="Winged helix-like DNA-binding domain superfamily/Winged helix DNA-binding domain"/>
    <property type="match status" value="1"/>
</dbReference>
<dbReference type="Pfam" id="PF00392">
    <property type="entry name" value="GntR"/>
    <property type="match status" value="1"/>
</dbReference>
<dbReference type="InterPro" id="IPR011663">
    <property type="entry name" value="UTRA"/>
</dbReference>
<dbReference type="InterPro" id="IPR028978">
    <property type="entry name" value="Chorismate_lyase_/UTRA_dom_sf"/>
</dbReference>
<evidence type="ECO:0000256" key="3">
    <source>
        <dbReference type="ARBA" id="ARBA00023163"/>
    </source>
</evidence>
<keyword evidence="3" id="KW-0804">Transcription</keyword>
<dbReference type="Gene3D" id="3.40.1410.10">
    <property type="entry name" value="Chorismate lyase-like"/>
    <property type="match status" value="1"/>
</dbReference>
<feature type="domain" description="HTH gntR-type" evidence="4">
    <location>
        <begin position="24"/>
        <end position="92"/>
    </location>
</feature>
<dbReference type="PANTHER" id="PTHR44846">
    <property type="entry name" value="MANNOSYL-D-GLYCERATE TRANSPORT/METABOLISM SYSTEM REPRESSOR MNGR-RELATED"/>
    <property type="match status" value="1"/>
</dbReference>
<evidence type="ECO:0000256" key="1">
    <source>
        <dbReference type="ARBA" id="ARBA00023015"/>
    </source>
</evidence>
<name>A0ABS5EZS4_9PROT</name>
<dbReference type="SMART" id="SM00866">
    <property type="entry name" value="UTRA"/>
    <property type="match status" value="1"/>
</dbReference>
<evidence type="ECO:0000313" key="5">
    <source>
        <dbReference type="EMBL" id="MBR0665808.1"/>
    </source>
</evidence>
<dbReference type="InterPro" id="IPR036388">
    <property type="entry name" value="WH-like_DNA-bd_sf"/>
</dbReference>
<dbReference type="EMBL" id="JAAGBB010000017">
    <property type="protein sequence ID" value="MBR0665808.1"/>
    <property type="molecule type" value="Genomic_DNA"/>
</dbReference>
<dbReference type="PROSITE" id="PS50949">
    <property type="entry name" value="HTH_GNTR"/>
    <property type="match status" value="1"/>
</dbReference>
<dbReference type="CDD" id="cd07377">
    <property type="entry name" value="WHTH_GntR"/>
    <property type="match status" value="1"/>
</dbReference>
<dbReference type="SUPFAM" id="SSF46785">
    <property type="entry name" value="Winged helix' DNA-binding domain"/>
    <property type="match status" value="1"/>
</dbReference>
<dbReference type="InterPro" id="IPR000524">
    <property type="entry name" value="Tscrpt_reg_HTH_GntR"/>
</dbReference>
<dbReference type="Pfam" id="PF07702">
    <property type="entry name" value="UTRA"/>
    <property type="match status" value="1"/>
</dbReference>
<comment type="caution">
    <text evidence="5">The sequence shown here is derived from an EMBL/GenBank/DDBJ whole genome shotgun (WGS) entry which is preliminary data.</text>
</comment>
<evidence type="ECO:0000259" key="4">
    <source>
        <dbReference type="PROSITE" id="PS50949"/>
    </source>
</evidence>
<evidence type="ECO:0000313" key="6">
    <source>
        <dbReference type="Proteomes" id="UP001196870"/>
    </source>
</evidence>
<dbReference type="InterPro" id="IPR036390">
    <property type="entry name" value="WH_DNA-bd_sf"/>
</dbReference>
<dbReference type="Proteomes" id="UP001196870">
    <property type="component" value="Unassembled WGS sequence"/>
</dbReference>
<proteinExistence type="predicted"/>
<evidence type="ECO:0000256" key="2">
    <source>
        <dbReference type="ARBA" id="ARBA00023125"/>
    </source>
</evidence>
<organism evidence="5 6">
    <name type="scientific">Plastoroseomonas hellenica</name>
    <dbReference type="NCBI Taxonomy" id="2687306"/>
    <lineage>
        <taxon>Bacteria</taxon>
        <taxon>Pseudomonadati</taxon>
        <taxon>Pseudomonadota</taxon>
        <taxon>Alphaproteobacteria</taxon>
        <taxon>Acetobacterales</taxon>
        <taxon>Acetobacteraceae</taxon>
        <taxon>Plastoroseomonas</taxon>
    </lineage>
</organism>
<protein>
    <submittedName>
        <fullName evidence="5">GntR family transcriptional regulator</fullName>
    </submittedName>
</protein>
<dbReference type="InterPro" id="IPR050679">
    <property type="entry name" value="Bact_HTH_transcr_reg"/>
</dbReference>
<dbReference type="SMART" id="SM00345">
    <property type="entry name" value="HTH_GNTR"/>
    <property type="match status" value="1"/>
</dbReference>
<accession>A0ABS5EZS4</accession>
<keyword evidence="2" id="KW-0238">DNA-binding</keyword>
<keyword evidence="1" id="KW-0805">Transcription regulation</keyword>
<sequence>MRPVKSEPRSDAAVPLRSDSPLPVPLYEHVKRLIQEGIMLGTWAPGAVLPGEVALAAQFGVAVGTVRRALSDLVTEGLLMRRRKTGTVVTGRAPLHSLRHFFQYFRLHRADGALLQSETTLLRIERGAPTAAEAGTFPEAAAGIIRLHRLRRIDGRPVMHEWMALPAARLPDFPDAPPALLYRFLVERYGIRVSAVRESLTAALANERDLSLLELCGPAALLVIAETAYDQTGAPILLCEHRAVTDGVCYLHEMR</sequence>
<reference evidence="6" key="1">
    <citation type="journal article" date="2021" name="Syst. Appl. Microbiol.">
        <title>Roseomonas hellenica sp. nov., isolated from roots of wild-growing Alkanna tinctoria.</title>
        <authorList>
            <person name="Rat A."/>
            <person name="Naranjo H.D."/>
            <person name="Lebbe L."/>
            <person name="Cnockaert M."/>
            <person name="Krigas N."/>
            <person name="Grigoriadou K."/>
            <person name="Maloupa E."/>
            <person name="Willems A."/>
        </authorList>
    </citation>
    <scope>NUCLEOTIDE SEQUENCE [LARGE SCALE GENOMIC DNA]</scope>
    <source>
        <strain evidence="6">LMG 31523</strain>
    </source>
</reference>
<gene>
    <name evidence="5" type="ORF">GXW71_15725</name>
</gene>
<dbReference type="SUPFAM" id="SSF64288">
    <property type="entry name" value="Chorismate lyase-like"/>
    <property type="match status" value="1"/>
</dbReference>
<keyword evidence="6" id="KW-1185">Reference proteome</keyword>